<evidence type="ECO:0000256" key="1">
    <source>
        <dbReference type="ARBA" id="ARBA00010872"/>
    </source>
</evidence>
<evidence type="ECO:0000313" key="3">
    <source>
        <dbReference type="Proteomes" id="UP001217089"/>
    </source>
</evidence>
<comment type="similarity">
    <text evidence="1">Belongs to the Ntn-hydrolase family.</text>
</comment>
<dbReference type="Pfam" id="PF01112">
    <property type="entry name" value="Asparaginase_2"/>
    <property type="match status" value="2"/>
</dbReference>
<dbReference type="PANTHER" id="PTHR10188">
    <property type="entry name" value="L-ASPARAGINASE"/>
    <property type="match status" value="1"/>
</dbReference>
<dbReference type="Proteomes" id="UP001217089">
    <property type="component" value="Unassembled WGS sequence"/>
</dbReference>
<organism evidence="2 3">
    <name type="scientific">Tegillarca granosa</name>
    <name type="common">Malaysian cockle</name>
    <name type="synonym">Anadara granosa</name>
    <dbReference type="NCBI Taxonomy" id="220873"/>
    <lineage>
        <taxon>Eukaryota</taxon>
        <taxon>Metazoa</taxon>
        <taxon>Spiralia</taxon>
        <taxon>Lophotrochozoa</taxon>
        <taxon>Mollusca</taxon>
        <taxon>Bivalvia</taxon>
        <taxon>Autobranchia</taxon>
        <taxon>Pteriomorphia</taxon>
        <taxon>Arcoida</taxon>
        <taxon>Arcoidea</taxon>
        <taxon>Arcidae</taxon>
        <taxon>Tegillarca</taxon>
    </lineage>
</organism>
<dbReference type="PANTHER" id="PTHR10188:SF16">
    <property type="entry name" value="N(4)-(BETA-N-ACETYLGLUCOSAMINYL)-L-ASPARAGINASE-LIKE"/>
    <property type="match status" value="1"/>
</dbReference>
<dbReference type="EMBL" id="JARBDR010000903">
    <property type="protein sequence ID" value="KAJ8304292.1"/>
    <property type="molecule type" value="Genomic_DNA"/>
</dbReference>
<keyword evidence="3" id="KW-1185">Reference proteome</keyword>
<dbReference type="SUPFAM" id="SSF56235">
    <property type="entry name" value="N-terminal nucleophile aminohydrolases (Ntn hydrolases)"/>
    <property type="match status" value="1"/>
</dbReference>
<reference evidence="2 3" key="1">
    <citation type="submission" date="2022-12" db="EMBL/GenBank/DDBJ databases">
        <title>Chromosome-level genome of Tegillarca granosa.</title>
        <authorList>
            <person name="Kim J."/>
        </authorList>
    </citation>
    <scope>NUCLEOTIDE SEQUENCE [LARGE SCALE GENOMIC DNA]</scope>
    <source>
        <strain evidence="2">Teg-2019</strain>
        <tissue evidence="2">Adductor muscle</tissue>
    </source>
</reference>
<dbReference type="InterPro" id="IPR000246">
    <property type="entry name" value="Peptidase_T2"/>
</dbReference>
<dbReference type="InterPro" id="IPR029055">
    <property type="entry name" value="Ntn_hydrolases_N"/>
</dbReference>
<gene>
    <name evidence="2" type="ORF">KUTeg_017875</name>
</gene>
<name>A0ABQ9EK28_TEGGR</name>
<proteinExistence type="inferred from homology"/>
<dbReference type="Gene3D" id="3.60.20.30">
    <property type="entry name" value="(Glycosyl)asparaginase"/>
    <property type="match status" value="1"/>
</dbReference>
<sequence length="127" mass="13377">MYFFSGIEDDETYGPCVVGRGGARNRMGHLELDAAIMEGNELGFGAVTALRGVSRAVSVARRVMEKSVSTSGKSGKYPGRVGDSALPGCGLYADNKIGGACCTGDGDEILKYCPCFHAVQLMKQSET</sequence>
<accession>A0ABQ9EK28</accession>
<protein>
    <submittedName>
        <fullName evidence="2">Uncharacterized protein</fullName>
    </submittedName>
</protein>
<evidence type="ECO:0000313" key="2">
    <source>
        <dbReference type="EMBL" id="KAJ8304292.1"/>
    </source>
</evidence>
<comment type="caution">
    <text evidence="2">The sequence shown here is derived from an EMBL/GenBank/DDBJ whole genome shotgun (WGS) entry which is preliminary data.</text>
</comment>